<dbReference type="Proteomes" id="UP000305709">
    <property type="component" value="Unassembled WGS sequence"/>
</dbReference>
<dbReference type="InterPro" id="IPR013783">
    <property type="entry name" value="Ig-like_fold"/>
</dbReference>
<sequence>MTVYTATSTEFGALAVATESNAVDFAVTLDAVQSGATYTLNLEIRDAEPGENDYVFLVVNGTKYQIDKIIGADESTQWESFILPPSVTANLKVGINTFQIYTTNNKPGDGLTVYRGNLTVSGTVNSAPVAVDITDKALAEDQPFSFQVPAFTDPNGNALTYSATLADGAALPSWLTFDATSRTFLGTPPQNFDGDIAVKVTASDGTLTAFDTFKLDITPVDDAPLAVADEAELAEDGSVAV</sequence>
<organism evidence="2 3">
    <name type="scientific">Rubellimicrobium roseum</name>
    <dbReference type="NCBI Taxonomy" id="687525"/>
    <lineage>
        <taxon>Bacteria</taxon>
        <taxon>Pseudomonadati</taxon>
        <taxon>Pseudomonadota</taxon>
        <taxon>Alphaproteobacteria</taxon>
        <taxon>Rhodobacterales</taxon>
        <taxon>Roseobacteraceae</taxon>
        <taxon>Rubellimicrobium</taxon>
    </lineage>
</organism>
<keyword evidence="3" id="KW-1185">Reference proteome</keyword>
<dbReference type="GO" id="GO:0016020">
    <property type="term" value="C:membrane"/>
    <property type="evidence" value="ECO:0007669"/>
    <property type="project" value="InterPro"/>
</dbReference>
<dbReference type="EMBL" id="VDFV01000048">
    <property type="protein sequence ID" value="TNC63578.1"/>
    <property type="molecule type" value="Genomic_DNA"/>
</dbReference>
<proteinExistence type="predicted"/>
<evidence type="ECO:0000313" key="3">
    <source>
        <dbReference type="Proteomes" id="UP000305709"/>
    </source>
</evidence>
<dbReference type="Gene3D" id="2.60.40.10">
    <property type="entry name" value="Immunoglobulins"/>
    <property type="match status" value="1"/>
</dbReference>
<dbReference type="InterPro" id="IPR015919">
    <property type="entry name" value="Cadherin-like_sf"/>
</dbReference>
<feature type="domain" description="Dystroglycan-type cadherin-like" evidence="1">
    <location>
        <begin position="128"/>
        <end position="224"/>
    </location>
</feature>
<comment type="caution">
    <text evidence="2">The sequence shown here is derived from an EMBL/GenBank/DDBJ whole genome shotgun (WGS) entry which is preliminary data.</text>
</comment>
<evidence type="ECO:0000259" key="1">
    <source>
        <dbReference type="SMART" id="SM00736"/>
    </source>
</evidence>
<reference evidence="2 3" key="1">
    <citation type="submission" date="2019-06" db="EMBL/GenBank/DDBJ databases">
        <authorList>
            <person name="Jiang L."/>
        </authorList>
    </citation>
    <scope>NUCLEOTIDE SEQUENCE [LARGE SCALE GENOMIC DNA]</scope>
    <source>
        <strain evidence="2 3">YIM 48858</strain>
    </source>
</reference>
<accession>A0A5C4N9Q3</accession>
<name>A0A5C4N9Q3_9RHOB</name>
<dbReference type="RefSeq" id="WP_176559512.1">
    <property type="nucleotide sequence ID" value="NZ_VDFV01000048.1"/>
</dbReference>
<dbReference type="GO" id="GO:0005509">
    <property type="term" value="F:calcium ion binding"/>
    <property type="evidence" value="ECO:0007669"/>
    <property type="project" value="InterPro"/>
</dbReference>
<protein>
    <recommendedName>
        <fullName evidence="1">Dystroglycan-type cadherin-like domain-containing protein</fullName>
    </recommendedName>
</protein>
<dbReference type="SUPFAM" id="SSF49313">
    <property type="entry name" value="Cadherin-like"/>
    <property type="match status" value="1"/>
</dbReference>
<dbReference type="Pfam" id="PF05345">
    <property type="entry name" value="He_PIG"/>
    <property type="match status" value="1"/>
</dbReference>
<gene>
    <name evidence="2" type="ORF">FHG71_19185</name>
</gene>
<evidence type="ECO:0000313" key="2">
    <source>
        <dbReference type="EMBL" id="TNC63578.1"/>
    </source>
</evidence>
<feature type="non-terminal residue" evidence="2">
    <location>
        <position position="241"/>
    </location>
</feature>
<dbReference type="AlphaFoldDB" id="A0A5C4N9Q3"/>
<dbReference type="SMART" id="SM00736">
    <property type="entry name" value="CADG"/>
    <property type="match status" value="1"/>
</dbReference>
<dbReference type="InterPro" id="IPR006644">
    <property type="entry name" value="Cadg"/>
</dbReference>